<evidence type="ECO:0000313" key="14">
    <source>
        <dbReference type="Proteomes" id="UP000242592"/>
    </source>
</evidence>
<dbReference type="AlphaFoldDB" id="A0A1M5TMP3"/>
<proteinExistence type="inferred from homology"/>
<dbReference type="PROSITE" id="PS51217">
    <property type="entry name" value="UVRD_HELICASE_CTER"/>
    <property type="match status" value="1"/>
</dbReference>
<keyword evidence="4 10" id="KW-0347">Helicase</keyword>
<dbReference type="OrthoDB" id="9810135at2"/>
<dbReference type="GO" id="GO:0016887">
    <property type="term" value="F:ATP hydrolysis activity"/>
    <property type="evidence" value="ECO:0007669"/>
    <property type="project" value="RHEA"/>
</dbReference>
<keyword evidence="14" id="KW-1185">Reference proteome</keyword>
<dbReference type="Gene3D" id="1.10.486.10">
    <property type="entry name" value="PCRA, domain 4"/>
    <property type="match status" value="1"/>
</dbReference>
<keyword evidence="3 10" id="KW-0378">Hydrolase</keyword>
<comment type="catalytic activity">
    <reaction evidence="7">
        <text>Couples ATP hydrolysis with the unwinding of duplex DNA by translocating in the 3'-5' direction.</text>
        <dbReference type="EC" id="5.6.2.4"/>
    </reaction>
</comment>
<dbReference type="STRING" id="1123380.SAMN02745199_1405"/>
<evidence type="ECO:0000256" key="1">
    <source>
        <dbReference type="ARBA" id="ARBA00009922"/>
    </source>
</evidence>
<dbReference type="EC" id="5.6.2.4" evidence="8"/>
<evidence type="ECO:0000259" key="12">
    <source>
        <dbReference type="PROSITE" id="PS51217"/>
    </source>
</evidence>
<protein>
    <recommendedName>
        <fullName evidence="8">DNA 3'-5' helicase</fullName>
        <ecNumber evidence="8">5.6.2.4</ecNumber>
    </recommendedName>
</protein>
<evidence type="ECO:0000256" key="4">
    <source>
        <dbReference type="ARBA" id="ARBA00022806"/>
    </source>
</evidence>
<dbReference type="InterPro" id="IPR014017">
    <property type="entry name" value="DNA_helicase_UvrD-like_C"/>
</dbReference>
<dbReference type="Proteomes" id="UP000242592">
    <property type="component" value="Unassembled WGS sequence"/>
</dbReference>
<dbReference type="GO" id="GO:0043138">
    <property type="term" value="F:3'-5' DNA helicase activity"/>
    <property type="evidence" value="ECO:0007669"/>
    <property type="project" value="UniProtKB-EC"/>
</dbReference>
<sequence>MIEEILKNELDQEQFDAVTKSEGKTLVIAGPGSGKTRVITYKIAYLISKGIKPSEIMLVTFTKAAAKEMLQRAKQVSKSKLEGLLGGTFHHICNLFLRKYGTVIGIKNNFTILDTEDSKDVMENARAQIIPKSEKKRMPTAKQLLAINSYMNNTLCSIREAISKFNPAFLEHEHIIEQILIKYQQEKSLQNSLDYDDLLINTLHILSTNKAIRLKESSRFKWILVDEFQDTNIVQFQIANLLSEVHGNLMVVGDDAQSIYSFRGARFENVLEFQKEAKVFKIQTNYRSSQEIVNLINELLPKKAIPKVLRATRKTGTKPFLVQVFDHYDEADFVANEILNYHNQGISLNDIAVLYRAHAHSLELQLELSKHGIPFKIFSGLRFTETAHVKDSLAFLKVTVNPSEKISWTRLLKLLSGIGKIKANRIAESIVKSQNPFKELENIKEKSEEFKTVRKIILESLEFENPGKRLEKFYLEFYRSYLERSYDDYRERQEDLERLIEMAGFYQNTENFLTDILISESYEISQVNEFETDKEKEKVTLTTVHQAKGLEWKVVFILSINPGDFPHIMSLRENNLDEEERLFYVAITRAKDYLYLIYSVGGSSRIFYGNDYIMRRGKNFIDDIPFHLVEHLEYGVGK</sequence>
<evidence type="ECO:0000259" key="11">
    <source>
        <dbReference type="PROSITE" id="PS51198"/>
    </source>
</evidence>
<dbReference type="Pfam" id="PF00580">
    <property type="entry name" value="UvrD-helicase"/>
    <property type="match status" value="1"/>
</dbReference>
<dbReference type="SUPFAM" id="SSF52540">
    <property type="entry name" value="P-loop containing nucleoside triphosphate hydrolases"/>
    <property type="match status" value="1"/>
</dbReference>
<evidence type="ECO:0000256" key="6">
    <source>
        <dbReference type="ARBA" id="ARBA00023235"/>
    </source>
</evidence>
<dbReference type="InterPro" id="IPR000212">
    <property type="entry name" value="DNA_helicase_UvrD/REP"/>
</dbReference>
<dbReference type="Gene3D" id="3.40.50.300">
    <property type="entry name" value="P-loop containing nucleotide triphosphate hydrolases"/>
    <property type="match status" value="2"/>
</dbReference>
<keyword evidence="5 10" id="KW-0067">ATP-binding</keyword>
<dbReference type="EMBL" id="FQXN01000005">
    <property type="protein sequence ID" value="SHH51984.1"/>
    <property type="molecule type" value="Genomic_DNA"/>
</dbReference>
<dbReference type="PROSITE" id="PS51198">
    <property type="entry name" value="UVRD_HELICASE_ATP_BIND"/>
    <property type="match status" value="1"/>
</dbReference>
<keyword evidence="2 10" id="KW-0547">Nucleotide-binding</keyword>
<comment type="catalytic activity">
    <reaction evidence="9">
        <text>ATP + H2O = ADP + phosphate + H(+)</text>
        <dbReference type="Rhea" id="RHEA:13065"/>
        <dbReference type="ChEBI" id="CHEBI:15377"/>
        <dbReference type="ChEBI" id="CHEBI:15378"/>
        <dbReference type="ChEBI" id="CHEBI:30616"/>
        <dbReference type="ChEBI" id="CHEBI:43474"/>
        <dbReference type="ChEBI" id="CHEBI:456216"/>
        <dbReference type="EC" id="5.6.2.4"/>
    </reaction>
</comment>
<evidence type="ECO:0000313" key="13">
    <source>
        <dbReference type="EMBL" id="SHH51984.1"/>
    </source>
</evidence>
<dbReference type="PANTHER" id="PTHR11070:SF3">
    <property type="entry name" value="DNA 3'-5' HELICASE"/>
    <property type="match status" value="1"/>
</dbReference>
<dbReference type="Gene3D" id="1.10.10.160">
    <property type="match status" value="1"/>
</dbReference>
<evidence type="ECO:0000256" key="2">
    <source>
        <dbReference type="ARBA" id="ARBA00022741"/>
    </source>
</evidence>
<feature type="domain" description="UvrD-like helicase ATP-binding" evidence="11">
    <location>
        <begin position="8"/>
        <end position="289"/>
    </location>
</feature>
<evidence type="ECO:0000256" key="3">
    <source>
        <dbReference type="ARBA" id="ARBA00022801"/>
    </source>
</evidence>
<organism evidence="13 14">
    <name type="scientific">Thermosipho atlanticus DSM 15807</name>
    <dbReference type="NCBI Taxonomy" id="1123380"/>
    <lineage>
        <taxon>Bacteria</taxon>
        <taxon>Thermotogati</taxon>
        <taxon>Thermotogota</taxon>
        <taxon>Thermotogae</taxon>
        <taxon>Thermotogales</taxon>
        <taxon>Fervidobacteriaceae</taxon>
        <taxon>Thermosipho</taxon>
    </lineage>
</organism>
<dbReference type="CDD" id="cd17932">
    <property type="entry name" value="DEXQc_UvrD"/>
    <property type="match status" value="1"/>
</dbReference>
<evidence type="ECO:0000256" key="8">
    <source>
        <dbReference type="ARBA" id="ARBA00034808"/>
    </source>
</evidence>
<name>A0A1M5TMP3_9BACT</name>
<evidence type="ECO:0000256" key="7">
    <source>
        <dbReference type="ARBA" id="ARBA00034617"/>
    </source>
</evidence>
<accession>A0A1M5TMP3</accession>
<evidence type="ECO:0000256" key="9">
    <source>
        <dbReference type="ARBA" id="ARBA00048988"/>
    </source>
</evidence>
<keyword evidence="6" id="KW-0413">Isomerase</keyword>
<gene>
    <name evidence="13" type="ORF">SAMN02745199_1405</name>
</gene>
<dbReference type="Pfam" id="PF13361">
    <property type="entry name" value="UvrD_C"/>
    <property type="match status" value="1"/>
</dbReference>
<reference evidence="14" key="1">
    <citation type="submission" date="2016-11" db="EMBL/GenBank/DDBJ databases">
        <authorList>
            <person name="Varghese N."/>
            <person name="Submissions S."/>
        </authorList>
    </citation>
    <scope>NUCLEOTIDE SEQUENCE [LARGE SCALE GENOMIC DNA]</scope>
    <source>
        <strain evidence="14">DSM 15807</strain>
    </source>
</reference>
<feature type="binding site" evidence="10">
    <location>
        <begin position="29"/>
        <end position="36"/>
    </location>
    <ligand>
        <name>ATP</name>
        <dbReference type="ChEBI" id="CHEBI:30616"/>
    </ligand>
</feature>
<dbReference type="InterPro" id="IPR014016">
    <property type="entry name" value="UvrD-like_ATP-bd"/>
</dbReference>
<feature type="domain" description="UvrD-like helicase C-terminal" evidence="12">
    <location>
        <begin position="288"/>
        <end position="549"/>
    </location>
</feature>
<comment type="similarity">
    <text evidence="1">Belongs to the helicase family. UvrD subfamily.</text>
</comment>
<dbReference type="GO" id="GO:0005829">
    <property type="term" value="C:cytosol"/>
    <property type="evidence" value="ECO:0007669"/>
    <property type="project" value="TreeGrafter"/>
</dbReference>
<dbReference type="GO" id="GO:0000725">
    <property type="term" value="P:recombinational repair"/>
    <property type="evidence" value="ECO:0007669"/>
    <property type="project" value="TreeGrafter"/>
</dbReference>
<dbReference type="RefSeq" id="WP_073073523.1">
    <property type="nucleotide sequence ID" value="NZ_FQXN01000005.1"/>
</dbReference>
<dbReference type="InterPro" id="IPR013986">
    <property type="entry name" value="DExx_box_DNA_helicase_dom_sf"/>
</dbReference>
<dbReference type="InterPro" id="IPR027417">
    <property type="entry name" value="P-loop_NTPase"/>
</dbReference>
<dbReference type="PANTHER" id="PTHR11070">
    <property type="entry name" value="UVRD / RECB / PCRA DNA HELICASE FAMILY MEMBER"/>
    <property type="match status" value="1"/>
</dbReference>
<evidence type="ECO:0000256" key="5">
    <source>
        <dbReference type="ARBA" id="ARBA00022840"/>
    </source>
</evidence>
<dbReference type="GO" id="GO:0005524">
    <property type="term" value="F:ATP binding"/>
    <property type="evidence" value="ECO:0007669"/>
    <property type="project" value="UniProtKB-UniRule"/>
</dbReference>
<evidence type="ECO:0000256" key="10">
    <source>
        <dbReference type="PROSITE-ProRule" id="PRU00560"/>
    </source>
</evidence>
<dbReference type="GO" id="GO:0003677">
    <property type="term" value="F:DNA binding"/>
    <property type="evidence" value="ECO:0007669"/>
    <property type="project" value="InterPro"/>
</dbReference>